<gene>
    <name evidence="2" type="ORF">GCM10007298_07020</name>
</gene>
<dbReference type="EMBL" id="BMCS01000001">
    <property type="protein sequence ID" value="GGF13668.1"/>
    <property type="molecule type" value="Genomic_DNA"/>
</dbReference>
<organism evidence="2 3">
    <name type="scientific">Williamsia phyllosphaerae</name>
    <dbReference type="NCBI Taxonomy" id="885042"/>
    <lineage>
        <taxon>Bacteria</taxon>
        <taxon>Bacillati</taxon>
        <taxon>Actinomycetota</taxon>
        <taxon>Actinomycetes</taxon>
        <taxon>Mycobacteriales</taxon>
        <taxon>Nocardiaceae</taxon>
        <taxon>Williamsia</taxon>
    </lineage>
</organism>
<comment type="caution">
    <text evidence="2">The sequence shown here is derived from an EMBL/GenBank/DDBJ whole genome shotgun (WGS) entry which is preliminary data.</text>
</comment>
<reference evidence="3" key="1">
    <citation type="journal article" date="2019" name="Int. J. Syst. Evol. Microbiol.">
        <title>The Global Catalogue of Microorganisms (GCM) 10K type strain sequencing project: providing services to taxonomists for standard genome sequencing and annotation.</title>
        <authorList>
            <consortium name="The Broad Institute Genomics Platform"/>
            <consortium name="The Broad Institute Genome Sequencing Center for Infectious Disease"/>
            <person name="Wu L."/>
            <person name="Ma J."/>
        </authorList>
    </citation>
    <scope>NUCLEOTIDE SEQUENCE [LARGE SCALE GENOMIC DNA]</scope>
    <source>
        <strain evidence="3">CCM 7855</strain>
    </source>
</reference>
<feature type="region of interest" description="Disordered" evidence="1">
    <location>
        <begin position="1"/>
        <end position="25"/>
    </location>
</feature>
<keyword evidence="3" id="KW-1185">Reference proteome</keyword>
<evidence type="ECO:0000313" key="3">
    <source>
        <dbReference type="Proteomes" id="UP000632454"/>
    </source>
</evidence>
<dbReference type="Proteomes" id="UP000632454">
    <property type="component" value="Unassembled WGS sequence"/>
</dbReference>
<sequence length="102" mass="10443">MTSGSVPARPDTVEPNTTESVPVMRPRTSAHAAWTTAPRVTPRVRAAAVSARVASSGRVVETSRCPVDGVATVGRCSAIDVGPFTPDSAAVQAARASAMSPR</sequence>
<name>A0ABQ1UB68_9NOCA</name>
<proteinExistence type="predicted"/>
<evidence type="ECO:0000256" key="1">
    <source>
        <dbReference type="SAM" id="MobiDB-lite"/>
    </source>
</evidence>
<evidence type="ECO:0000313" key="2">
    <source>
        <dbReference type="EMBL" id="GGF13668.1"/>
    </source>
</evidence>
<protein>
    <submittedName>
        <fullName evidence="2">Uncharacterized protein</fullName>
    </submittedName>
</protein>
<accession>A0ABQ1UB68</accession>